<accession>A0ABT3X428</accession>
<organism evidence="5 6">
    <name type="scientific">Tumebacillus lacus</name>
    <dbReference type="NCBI Taxonomy" id="2995335"/>
    <lineage>
        <taxon>Bacteria</taxon>
        <taxon>Bacillati</taxon>
        <taxon>Bacillota</taxon>
        <taxon>Bacilli</taxon>
        <taxon>Bacillales</taxon>
        <taxon>Alicyclobacillaceae</taxon>
        <taxon>Tumebacillus</taxon>
    </lineage>
</organism>
<comment type="caution">
    <text evidence="5">The sequence shown here is derived from an EMBL/GenBank/DDBJ whole genome shotgun (WGS) entry which is preliminary data.</text>
</comment>
<evidence type="ECO:0000313" key="5">
    <source>
        <dbReference type="EMBL" id="MCX7571648.1"/>
    </source>
</evidence>
<keyword evidence="1" id="KW-0813">Transport</keyword>
<reference evidence="5 6" key="1">
    <citation type="submission" date="2022-11" db="EMBL/GenBank/DDBJ databases">
        <title>Study of microbial diversity in lake waters.</title>
        <authorList>
            <person name="Zhang J."/>
        </authorList>
    </citation>
    <scope>NUCLEOTIDE SEQUENCE [LARGE SCALE GENOMIC DNA]</scope>
    <source>
        <strain evidence="5 6">DT12</strain>
    </source>
</reference>
<dbReference type="InterPro" id="IPR017871">
    <property type="entry name" value="ABC_transporter-like_CS"/>
</dbReference>
<dbReference type="InterPro" id="IPR003439">
    <property type="entry name" value="ABC_transporter-like_ATP-bd"/>
</dbReference>
<dbReference type="EMBL" id="JAPMLT010000012">
    <property type="protein sequence ID" value="MCX7571648.1"/>
    <property type="molecule type" value="Genomic_DNA"/>
</dbReference>
<dbReference type="SUPFAM" id="SSF52540">
    <property type="entry name" value="P-loop containing nucleoside triphosphate hydrolases"/>
    <property type="match status" value="1"/>
</dbReference>
<dbReference type="Pfam" id="PF00005">
    <property type="entry name" value="ABC_tran"/>
    <property type="match status" value="1"/>
</dbReference>
<name>A0ABT3X428_9BACL</name>
<dbReference type="Proteomes" id="UP001208017">
    <property type="component" value="Unassembled WGS sequence"/>
</dbReference>
<dbReference type="InterPro" id="IPR027417">
    <property type="entry name" value="P-loop_NTPase"/>
</dbReference>
<dbReference type="PROSITE" id="PS00211">
    <property type="entry name" value="ABC_TRANSPORTER_1"/>
    <property type="match status" value="1"/>
</dbReference>
<gene>
    <name evidence="5" type="ORF">OS242_17030</name>
</gene>
<dbReference type="InterPro" id="IPR050166">
    <property type="entry name" value="ABC_transporter_ATP-bind"/>
</dbReference>
<dbReference type="SMART" id="SM00382">
    <property type="entry name" value="AAA"/>
    <property type="match status" value="1"/>
</dbReference>
<dbReference type="InterPro" id="IPR003593">
    <property type="entry name" value="AAA+_ATPase"/>
</dbReference>
<evidence type="ECO:0000256" key="3">
    <source>
        <dbReference type="ARBA" id="ARBA00022840"/>
    </source>
</evidence>
<dbReference type="PANTHER" id="PTHR42788">
    <property type="entry name" value="TAURINE IMPORT ATP-BINDING PROTEIN-RELATED"/>
    <property type="match status" value="1"/>
</dbReference>
<protein>
    <submittedName>
        <fullName evidence="5">ABC transporter ATP-binding protein</fullName>
    </submittedName>
</protein>
<keyword evidence="3 5" id="KW-0067">ATP-binding</keyword>
<dbReference type="RefSeq" id="WP_267152898.1">
    <property type="nucleotide sequence ID" value="NZ_JAPMLT010000012.1"/>
</dbReference>
<dbReference type="PANTHER" id="PTHR42788:SF13">
    <property type="entry name" value="ALIPHATIC SULFONATES IMPORT ATP-BINDING PROTEIN SSUB"/>
    <property type="match status" value="1"/>
</dbReference>
<evidence type="ECO:0000256" key="1">
    <source>
        <dbReference type="ARBA" id="ARBA00022448"/>
    </source>
</evidence>
<evidence type="ECO:0000259" key="4">
    <source>
        <dbReference type="PROSITE" id="PS50893"/>
    </source>
</evidence>
<dbReference type="GO" id="GO:0005524">
    <property type="term" value="F:ATP binding"/>
    <property type="evidence" value="ECO:0007669"/>
    <property type="project" value="UniProtKB-KW"/>
</dbReference>
<feature type="domain" description="ABC transporter" evidence="4">
    <location>
        <begin position="26"/>
        <end position="258"/>
    </location>
</feature>
<sequence length="282" mass="31592">MTVRERGASQPDVRAEQRGQALAPYIEIRDVSKQFVNKKGTVFTGVTEIELTIEKGSFVSIVGPSGCGKSTLLTMISGLSGPTTGDVLIEGKSIRDVQNNMGFLFQKDVLFPWKTVLGNVESPLLFRGVDKSEANRRALEWIAKVGLKGFEHHYPHQLSGGMRKRVSMAQTFVYDPEVILMDEPFSALDVHTRNRMENELMEIWGGSGRTVVFVTHDLEEAIALSTHVVVFTKSPGRIKAVYEVDLPYPRNVAEIKFEPKFPEIYQMIWSDLREEVAGHGHE</sequence>
<dbReference type="Gene3D" id="3.40.50.300">
    <property type="entry name" value="P-loop containing nucleotide triphosphate hydrolases"/>
    <property type="match status" value="1"/>
</dbReference>
<dbReference type="PROSITE" id="PS50893">
    <property type="entry name" value="ABC_TRANSPORTER_2"/>
    <property type="match status" value="1"/>
</dbReference>
<evidence type="ECO:0000256" key="2">
    <source>
        <dbReference type="ARBA" id="ARBA00022741"/>
    </source>
</evidence>
<keyword evidence="2" id="KW-0547">Nucleotide-binding</keyword>
<keyword evidence="6" id="KW-1185">Reference proteome</keyword>
<dbReference type="CDD" id="cd03293">
    <property type="entry name" value="ABC_NrtD_SsuB_transporters"/>
    <property type="match status" value="1"/>
</dbReference>
<proteinExistence type="predicted"/>
<evidence type="ECO:0000313" key="6">
    <source>
        <dbReference type="Proteomes" id="UP001208017"/>
    </source>
</evidence>